<protein>
    <recommendedName>
        <fullName evidence="4">Outer membrane protein beta-barrel domain-containing protein</fullName>
    </recommendedName>
</protein>
<feature type="chain" id="PRO_5020800894" description="Outer membrane protein beta-barrel domain-containing protein" evidence="1">
    <location>
        <begin position="20"/>
        <end position="278"/>
    </location>
</feature>
<evidence type="ECO:0000256" key="1">
    <source>
        <dbReference type="SAM" id="SignalP"/>
    </source>
</evidence>
<dbReference type="EMBL" id="CP012670">
    <property type="protein sequence ID" value="AUX21482.1"/>
    <property type="molecule type" value="Genomic_DNA"/>
</dbReference>
<keyword evidence="1" id="KW-0732">Signal</keyword>
<evidence type="ECO:0008006" key="4">
    <source>
        <dbReference type="Google" id="ProtNLM"/>
    </source>
</evidence>
<gene>
    <name evidence="2" type="ORF">SOCEGT47_019660</name>
</gene>
<dbReference type="Proteomes" id="UP000295781">
    <property type="component" value="Chromosome"/>
</dbReference>
<dbReference type="RefSeq" id="WP_129346794.1">
    <property type="nucleotide sequence ID" value="NZ_CP012670.1"/>
</dbReference>
<evidence type="ECO:0000313" key="2">
    <source>
        <dbReference type="EMBL" id="AUX21482.1"/>
    </source>
</evidence>
<name>A0A4V0ND54_SORCE</name>
<evidence type="ECO:0000313" key="3">
    <source>
        <dbReference type="Proteomes" id="UP000295781"/>
    </source>
</evidence>
<dbReference type="PROSITE" id="PS51257">
    <property type="entry name" value="PROKAR_LIPOPROTEIN"/>
    <property type="match status" value="1"/>
</dbReference>
<dbReference type="OrthoDB" id="5499725at2"/>
<sequence>MLRHALPLLVAWTCGCAPALSTLQPAHVAPKGHVQAELGMDVSIPTGTLASVVDAGAVLADVAASRELSEGERRTLFEAGGALALNPPSVTPHLGIGYTALDAWEINLRYSVSALRLGTRYQLLKGDEHGVDLTAGVGFGYYVMGFPVGNLLDLVELTDFTRWQIDLPLQIGKAGTWYRVWSGPRLMLTSFGTELVMNLPAFTGYGGEREIASFSGTGLYLGGQAGVALGYKHVFFGFELTLAQLFSTGELAALGKPVAEIDLDSLIVYPTLGLMGEF</sequence>
<feature type="signal peptide" evidence="1">
    <location>
        <begin position="1"/>
        <end position="19"/>
    </location>
</feature>
<organism evidence="2 3">
    <name type="scientific">Sorangium cellulosum</name>
    <name type="common">Polyangium cellulosum</name>
    <dbReference type="NCBI Taxonomy" id="56"/>
    <lineage>
        <taxon>Bacteria</taxon>
        <taxon>Pseudomonadati</taxon>
        <taxon>Myxococcota</taxon>
        <taxon>Polyangia</taxon>
        <taxon>Polyangiales</taxon>
        <taxon>Polyangiaceae</taxon>
        <taxon>Sorangium</taxon>
    </lineage>
</organism>
<dbReference type="AlphaFoldDB" id="A0A4V0ND54"/>
<reference evidence="2 3" key="1">
    <citation type="submission" date="2015-09" db="EMBL/GenBank/DDBJ databases">
        <title>Sorangium comparison.</title>
        <authorList>
            <person name="Zaburannyi N."/>
            <person name="Bunk B."/>
            <person name="Overmann J."/>
            <person name="Mueller R."/>
        </authorList>
    </citation>
    <scope>NUCLEOTIDE SEQUENCE [LARGE SCALE GENOMIC DNA]</scope>
    <source>
        <strain evidence="2 3">So ceGT47</strain>
    </source>
</reference>
<accession>A0A4V0ND54</accession>
<proteinExistence type="predicted"/>